<name>A0A8S5MWW6_9CAUD</name>
<reference evidence="1" key="1">
    <citation type="journal article" date="2021" name="Proc. Natl. Acad. Sci. U.S.A.">
        <title>A Catalog of Tens of Thousands of Viruses from Human Metagenomes Reveals Hidden Associations with Chronic Diseases.</title>
        <authorList>
            <person name="Tisza M.J."/>
            <person name="Buck C.B."/>
        </authorList>
    </citation>
    <scope>NUCLEOTIDE SEQUENCE</scope>
    <source>
        <strain evidence="1">CtaqI5</strain>
    </source>
</reference>
<dbReference type="Pfam" id="PF16945">
    <property type="entry name" value="Phage_r1t_holin"/>
    <property type="match status" value="1"/>
</dbReference>
<dbReference type="InterPro" id="IPR020109">
    <property type="entry name" value="Holin_r1t"/>
</dbReference>
<protein>
    <submittedName>
        <fullName evidence="1">Holin</fullName>
    </submittedName>
</protein>
<dbReference type="EMBL" id="BK015004">
    <property type="protein sequence ID" value="DAD86591.1"/>
    <property type="molecule type" value="Genomic_DNA"/>
</dbReference>
<accession>A0A8S5MWW6</accession>
<organism evidence="1">
    <name type="scientific">Siphoviridae sp. ctaqI5</name>
    <dbReference type="NCBI Taxonomy" id="2826390"/>
    <lineage>
        <taxon>Viruses</taxon>
        <taxon>Duplodnaviria</taxon>
        <taxon>Heunggongvirae</taxon>
        <taxon>Uroviricota</taxon>
        <taxon>Caudoviricetes</taxon>
    </lineage>
</organism>
<sequence>MEQLKNAKWWSAACTRCLKTMCQTAIAMIGTSQMMEQVDLKVVVSSTALAGILSLLTSLAGLPEVETPYTEDEETKENQ</sequence>
<evidence type="ECO:0000313" key="1">
    <source>
        <dbReference type="EMBL" id="DAD86591.1"/>
    </source>
</evidence>
<proteinExistence type="predicted"/>